<dbReference type="InterPro" id="IPR003615">
    <property type="entry name" value="HNH_nuc"/>
</dbReference>
<sequence length="352" mass="39522">MRVLLRSVPVPELGLVVLKPGRESMQVFRSGRVLVEPEPKSMRGLPSGVVPAVRQPLAEDKSLLPFFSDERVIRAAGGAGALSDWLLRHVKSCQWPHGDYHHSEIVIHRYGTGAMVLCWHCDNQLRDQTSESLGQLAHQNLSAWMIDVIRHAVNGTQERELSLAELCCWASVNDVVDAMTENMARRILKLPSEKIRSVYRESDIVPGEQTAISILKQRTKNIAPLPHAHQQQNPPQEKTVVSIAVDPESPAQYLQRQKPQREDMPVYTRWVKTQKCMTCGNQADDPHHIIGHGLGGMGTKADDVFVIPLCRKCHSELHAGVKDFEEKHGSQLLLLIRFLMHARNSGVLKWKA</sequence>
<evidence type="ECO:0000313" key="2">
    <source>
        <dbReference type="EMBL" id="EFM1447366.1"/>
    </source>
</evidence>
<comment type="caution">
    <text evidence="2">The sequence shown here is derived from an EMBL/GenBank/DDBJ whole genome shotgun (WGS) entry which is preliminary data.</text>
</comment>
<evidence type="ECO:0000313" key="3">
    <source>
        <dbReference type="Proteomes" id="UP000519182"/>
    </source>
</evidence>
<dbReference type="Pfam" id="PF06147">
    <property type="entry name" value="DUF968"/>
    <property type="match status" value="1"/>
</dbReference>
<dbReference type="Proteomes" id="UP000519182">
    <property type="component" value="Unassembled WGS sequence"/>
</dbReference>
<gene>
    <name evidence="2" type="ORF">HEP34_003749</name>
</gene>
<evidence type="ECO:0000259" key="1">
    <source>
        <dbReference type="SMART" id="SM00507"/>
    </source>
</evidence>
<dbReference type="CDD" id="cd00085">
    <property type="entry name" value="HNHc"/>
    <property type="match status" value="1"/>
</dbReference>
<proteinExistence type="predicted"/>
<dbReference type="EMBL" id="AATJYL010000038">
    <property type="protein sequence ID" value="EFM1447366.1"/>
    <property type="molecule type" value="Genomic_DNA"/>
</dbReference>
<protein>
    <submittedName>
        <fullName evidence="2">DUF968 domain-containing protein</fullName>
    </submittedName>
</protein>
<organism evidence="2 3">
    <name type="scientific">Escherichia coli</name>
    <dbReference type="NCBI Taxonomy" id="562"/>
    <lineage>
        <taxon>Bacteria</taxon>
        <taxon>Pseudomonadati</taxon>
        <taxon>Pseudomonadota</taxon>
        <taxon>Gammaproteobacteria</taxon>
        <taxon>Enterobacterales</taxon>
        <taxon>Enterobacteriaceae</taxon>
        <taxon>Escherichia</taxon>
    </lineage>
</organism>
<dbReference type="RefSeq" id="WP_096932533.1">
    <property type="nucleotide sequence ID" value="NZ_NNVQ01000066.1"/>
</dbReference>
<reference evidence="2 3" key="1">
    <citation type="submission" date="2020-04" db="EMBL/GenBank/DDBJ databases">
        <authorList>
            <consortium name="GenomeTrakr network: Whole genome sequencing for foodborne pathogen traceback"/>
        </authorList>
    </citation>
    <scope>NUCLEOTIDE SEQUENCE [LARGE SCALE GENOMIC DNA]</scope>
    <source>
        <strain evidence="2 3">PSU-2464</strain>
    </source>
</reference>
<dbReference type="SMART" id="SM00507">
    <property type="entry name" value="HNHc"/>
    <property type="match status" value="1"/>
</dbReference>
<dbReference type="Gene3D" id="3.30.50.20">
    <property type="entry name" value="prophage-derive protein ybcO"/>
    <property type="match status" value="1"/>
</dbReference>
<feature type="domain" description="HNH nuclease" evidence="1">
    <location>
        <begin position="266"/>
        <end position="315"/>
    </location>
</feature>
<dbReference type="AlphaFoldDB" id="A0A8S7Y6Z3"/>
<name>A0A8S7Y6Z3_ECOLX</name>
<accession>A0A8S7Y6Z3</accession>
<dbReference type="InterPro" id="IPR010373">
    <property type="entry name" value="DUF968"/>
</dbReference>